<dbReference type="GO" id="GO:0000160">
    <property type="term" value="P:phosphorelay signal transduction system"/>
    <property type="evidence" value="ECO:0007669"/>
    <property type="project" value="InterPro"/>
</dbReference>
<dbReference type="OrthoDB" id="9763857at2"/>
<evidence type="ECO:0000313" key="5">
    <source>
        <dbReference type="Proteomes" id="UP000198639"/>
    </source>
</evidence>
<evidence type="ECO:0000256" key="1">
    <source>
        <dbReference type="ARBA" id="ARBA00022553"/>
    </source>
</evidence>
<evidence type="ECO:0000256" key="2">
    <source>
        <dbReference type="PROSITE-ProRule" id="PRU00169"/>
    </source>
</evidence>
<proteinExistence type="predicted"/>
<dbReference type="InterPro" id="IPR001789">
    <property type="entry name" value="Sig_transdc_resp-reg_receiver"/>
</dbReference>
<dbReference type="AlphaFoldDB" id="A0A1I1Q8N1"/>
<dbReference type="Gene3D" id="3.40.50.2300">
    <property type="match status" value="1"/>
</dbReference>
<protein>
    <submittedName>
        <fullName evidence="4">Response regulator receiver domain-containing protein</fullName>
    </submittedName>
</protein>
<reference evidence="5" key="1">
    <citation type="submission" date="2016-10" db="EMBL/GenBank/DDBJ databases">
        <authorList>
            <person name="Varghese N."/>
            <person name="Submissions S."/>
        </authorList>
    </citation>
    <scope>NUCLEOTIDE SEQUENCE [LARGE SCALE GENOMIC DNA]</scope>
    <source>
        <strain evidence="5">CGMCC 1.12041</strain>
    </source>
</reference>
<feature type="modified residue" description="4-aspartylphosphate" evidence="2">
    <location>
        <position position="52"/>
    </location>
</feature>
<sequence>MPASILVVDDDPLLVQMIGAMLDRIGRIRFATSGEAALQLMAQEAPDVILLDAHMSGTSGLEVCTAIRSRHGHDDIAILFVTAELDDDFEAQAFAAGATDIVHKPLSAALLRARVATHVRLKQALDSLRDSARRPAGGDAGRRE</sequence>
<dbReference type="Pfam" id="PF00072">
    <property type="entry name" value="Response_reg"/>
    <property type="match status" value="1"/>
</dbReference>
<keyword evidence="1 2" id="KW-0597">Phosphoprotein</keyword>
<dbReference type="PROSITE" id="PS50110">
    <property type="entry name" value="RESPONSE_REGULATORY"/>
    <property type="match status" value="1"/>
</dbReference>
<dbReference type="EMBL" id="FOLD01000017">
    <property type="protein sequence ID" value="SFD14480.1"/>
    <property type="molecule type" value="Genomic_DNA"/>
</dbReference>
<gene>
    <name evidence="4" type="ORF">SAMN05216204_11758</name>
</gene>
<dbReference type="Proteomes" id="UP000198639">
    <property type="component" value="Unassembled WGS sequence"/>
</dbReference>
<dbReference type="SMART" id="SM00448">
    <property type="entry name" value="REC"/>
    <property type="match status" value="1"/>
</dbReference>
<dbReference type="PANTHER" id="PTHR44591:SF3">
    <property type="entry name" value="RESPONSE REGULATORY DOMAIN-CONTAINING PROTEIN"/>
    <property type="match status" value="1"/>
</dbReference>
<dbReference type="InterPro" id="IPR011006">
    <property type="entry name" value="CheY-like_superfamily"/>
</dbReference>
<dbReference type="RefSeq" id="WP_091875345.1">
    <property type="nucleotide sequence ID" value="NZ_FOLD01000017.1"/>
</dbReference>
<dbReference type="STRING" id="1164594.SAMN05216204_11758"/>
<keyword evidence="5" id="KW-1185">Reference proteome</keyword>
<dbReference type="PANTHER" id="PTHR44591">
    <property type="entry name" value="STRESS RESPONSE REGULATOR PROTEIN 1"/>
    <property type="match status" value="1"/>
</dbReference>
<organism evidence="4 5">
    <name type="scientific">Massilia yuzhufengensis</name>
    <dbReference type="NCBI Taxonomy" id="1164594"/>
    <lineage>
        <taxon>Bacteria</taxon>
        <taxon>Pseudomonadati</taxon>
        <taxon>Pseudomonadota</taxon>
        <taxon>Betaproteobacteria</taxon>
        <taxon>Burkholderiales</taxon>
        <taxon>Oxalobacteraceae</taxon>
        <taxon>Telluria group</taxon>
        <taxon>Massilia</taxon>
    </lineage>
</organism>
<name>A0A1I1Q8N1_9BURK</name>
<evidence type="ECO:0000313" key="4">
    <source>
        <dbReference type="EMBL" id="SFD14480.1"/>
    </source>
</evidence>
<dbReference type="InterPro" id="IPR050595">
    <property type="entry name" value="Bact_response_regulator"/>
</dbReference>
<dbReference type="SUPFAM" id="SSF52172">
    <property type="entry name" value="CheY-like"/>
    <property type="match status" value="1"/>
</dbReference>
<evidence type="ECO:0000259" key="3">
    <source>
        <dbReference type="PROSITE" id="PS50110"/>
    </source>
</evidence>
<feature type="domain" description="Response regulatory" evidence="3">
    <location>
        <begin position="4"/>
        <end position="119"/>
    </location>
</feature>
<accession>A0A1I1Q8N1</accession>